<evidence type="ECO:0000313" key="1">
    <source>
        <dbReference type="EMBL" id="QHU15371.1"/>
    </source>
</evidence>
<protein>
    <submittedName>
        <fullName evidence="1">Uncharacterized protein</fullName>
    </submittedName>
</protein>
<name>A0A6C0KDW7_9ZZZZ</name>
<dbReference type="EMBL" id="MN740855">
    <property type="protein sequence ID" value="QHU15371.1"/>
    <property type="molecule type" value="Genomic_DNA"/>
</dbReference>
<proteinExistence type="predicted"/>
<sequence>MRTPVPVNPRLRIGRRGRNVALPCFVIYVGHRDPAPADTSLEATIRGIHTALPLALRTYHRYLDVVSTLPPGWWVLIDCRRRKVRAVLCILHMAVSTDQGYGVCVDTVNVSERSRAFLRKRERLLAPFIKQFRETYLAQQDESRTGPGRTG</sequence>
<accession>A0A6C0KDW7</accession>
<dbReference type="AlphaFoldDB" id="A0A6C0KDW7"/>
<reference evidence="1" key="1">
    <citation type="journal article" date="2020" name="Nature">
        <title>Giant virus diversity and host interactions through global metagenomics.</title>
        <authorList>
            <person name="Schulz F."/>
            <person name="Roux S."/>
            <person name="Paez-Espino D."/>
            <person name="Jungbluth S."/>
            <person name="Walsh D.A."/>
            <person name="Denef V.J."/>
            <person name="McMahon K.D."/>
            <person name="Konstantinidis K.T."/>
            <person name="Eloe-Fadrosh E.A."/>
            <person name="Kyrpides N.C."/>
            <person name="Woyke T."/>
        </authorList>
    </citation>
    <scope>NUCLEOTIDE SEQUENCE</scope>
    <source>
        <strain evidence="1">GVMAG-S-1103017-68</strain>
    </source>
</reference>
<organism evidence="1">
    <name type="scientific">viral metagenome</name>
    <dbReference type="NCBI Taxonomy" id="1070528"/>
    <lineage>
        <taxon>unclassified sequences</taxon>
        <taxon>metagenomes</taxon>
        <taxon>organismal metagenomes</taxon>
    </lineage>
</organism>